<reference evidence="10 11" key="1">
    <citation type="journal article" date="2020" name="Nat. Commun.">
        <title>Genome of Tripterygium wilfordii and identification of cytochrome P450 involved in triptolide biosynthesis.</title>
        <authorList>
            <person name="Tu L."/>
            <person name="Su P."/>
            <person name="Zhang Z."/>
            <person name="Gao L."/>
            <person name="Wang J."/>
            <person name="Hu T."/>
            <person name="Zhou J."/>
            <person name="Zhang Y."/>
            <person name="Zhao Y."/>
            <person name="Liu Y."/>
            <person name="Song Y."/>
            <person name="Tong Y."/>
            <person name="Lu Y."/>
            <person name="Yang J."/>
            <person name="Xu C."/>
            <person name="Jia M."/>
            <person name="Peters R.J."/>
            <person name="Huang L."/>
            <person name="Gao W."/>
        </authorList>
    </citation>
    <scope>NUCLEOTIDE SEQUENCE [LARGE SCALE GENOMIC DNA]</scope>
    <source>
        <strain evidence="11">cv. XIE 37</strain>
        <tissue evidence="10">Leaf</tissue>
    </source>
</reference>
<evidence type="ECO:0000256" key="8">
    <source>
        <dbReference type="ARBA" id="ARBA00023295"/>
    </source>
</evidence>
<feature type="domain" description="GRAM" evidence="9">
    <location>
        <begin position="31"/>
        <end position="109"/>
    </location>
</feature>
<dbReference type="InParanoid" id="A0A7J7CH79"/>
<dbReference type="PANTHER" id="PTHR31451:SF39">
    <property type="entry name" value="MANNAN ENDO-1,4-BETA-MANNOSIDASE 1"/>
    <property type="match status" value="1"/>
</dbReference>
<evidence type="ECO:0000256" key="7">
    <source>
        <dbReference type="ARBA" id="ARBA00022801"/>
    </source>
</evidence>
<dbReference type="EC" id="3.2.1.78" evidence="4"/>
<gene>
    <name evidence="10" type="ORF">HS088_TW17G00951</name>
</gene>
<organism evidence="10 11">
    <name type="scientific">Tripterygium wilfordii</name>
    <name type="common">Thunder God vine</name>
    <dbReference type="NCBI Taxonomy" id="458696"/>
    <lineage>
        <taxon>Eukaryota</taxon>
        <taxon>Viridiplantae</taxon>
        <taxon>Streptophyta</taxon>
        <taxon>Embryophyta</taxon>
        <taxon>Tracheophyta</taxon>
        <taxon>Spermatophyta</taxon>
        <taxon>Magnoliopsida</taxon>
        <taxon>eudicotyledons</taxon>
        <taxon>Gunneridae</taxon>
        <taxon>Pentapetalae</taxon>
        <taxon>rosids</taxon>
        <taxon>fabids</taxon>
        <taxon>Celastrales</taxon>
        <taxon>Celastraceae</taxon>
        <taxon>Tripterygium</taxon>
    </lineage>
</organism>
<proteinExistence type="inferred from homology"/>
<name>A0A7J7CH79_TRIWF</name>
<evidence type="ECO:0000256" key="2">
    <source>
        <dbReference type="ARBA" id="ARBA00004613"/>
    </source>
</evidence>
<dbReference type="InterPro" id="IPR017853">
    <property type="entry name" value="GH"/>
</dbReference>
<sequence>MAVKTSPSVSDAAMARLAQETKVLTEGGHDKLFQQTFEILPGEKLLKTFACYLSTATGPVIGTLYLSTKRIAFCSDNPLYQYLPTGQPQWTYYKVVVPLDQLGSVNPSSDRLNHSAKYINIETRDGHEFWWNLLKTVLTRINTITGVAYKDDPIIFAWELMNEPRCTTNSSGKQIQIWVEEMAAYLKSIDQSHLLDIGLEGFYGDSVPSRKQYNPNTAIVGTDFISNNQVKDIDFATIHIYPEGWIKERRVGVSKEENFEATVLTRINTIARVAYKDDPTIFAWELINEPRCTTDSSGKQIQSWVEEIAAYLKSIDQNHLLDIGLEGFYGNSVPSRKQYNPNTAIVGTDFISNNLVKHIDFATIHIYPEGCKERNEPADHAHLLQWK</sequence>
<keyword evidence="8" id="KW-0326">Glycosidase</keyword>
<evidence type="ECO:0000256" key="3">
    <source>
        <dbReference type="ARBA" id="ARBA00005641"/>
    </source>
</evidence>
<dbReference type="InterPro" id="IPR001547">
    <property type="entry name" value="Glyco_hydro_5"/>
</dbReference>
<comment type="caution">
    <text evidence="10">The sequence shown here is derived from an EMBL/GenBank/DDBJ whole genome shotgun (WGS) entry which is preliminary data.</text>
</comment>
<dbReference type="EMBL" id="JAAARO010000017">
    <property type="protein sequence ID" value="KAF5733408.1"/>
    <property type="molecule type" value="Genomic_DNA"/>
</dbReference>
<dbReference type="Proteomes" id="UP000593562">
    <property type="component" value="Unassembled WGS sequence"/>
</dbReference>
<dbReference type="Pfam" id="PF26410">
    <property type="entry name" value="GH5_mannosidase"/>
    <property type="match status" value="2"/>
</dbReference>
<evidence type="ECO:0000256" key="1">
    <source>
        <dbReference type="ARBA" id="ARBA00001678"/>
    </source>
</evidence>
<dbReference type="GO" id="GO:0016985">
    <property type="term" value="F:mannan endo-1,4-beta-mannosidase activity"/>
    <property type="evidence" value="ECO:0007669"/>
    <property type="project" value="UniProtKB-EC"/>
</dbReference>
<dbReference type="Gene3D" id="3.20.20.80">
    <property type="entry name" value="Glycosidases"/>
    <property type="match status" value="2"/>
</dbReference>
<evidence type="ECO:0000256" key="6">
    <source>
        <dbReference type="ARBA" id="ARBA00022729"/>
    </source>
</evidence>
<comment type="similarity">
    <text evidence="3">Belongs to the glycosyl hydrolase 5 (cellulase A) family.</text>
</comment>
<keyword evidence="7" id="KW-0378">Hydrolase</keyword>
<evidence type="ECO:0000313" key="11">
    <source>
        <dbReference type="Proteomes" id="UP000593562"/>
    </source>
</evidence>
<dbReference type="AlphaFoldDB" id="A0A7J7CH79"/>
<dbReference type="InterPro" id="IPR045053">
    <property type="entry name" value="MAN-like"/>
</dbReference>
<evidence type="ECO:0000259" key="9">
    <source>
        <dbReference type="SMART" id="SM00568"/>
    </source>
</evidence>
<keyword evidence="11" id="KW-1185">Reference proteome</keyword>
<evidence type="ECO:0000313" key="10">
    <source>
        <dbReference type="EMBL" id="KAF5733408.1"/>
    </source>
</evidence>
<keyword evidence="6" id="KW-0732">Signal</keyword>
<dbReference type="GO" id="GO:0005576">
    <property type="term" value="C:extracellular region"/>
    <property type="evidence" value="ECO:0007669"/>
    <property type="project" value="UniProtKB-SubCell"/>
</dbReference>
<comment type="catalytic activity">
    <reaction evidence="1">
        <text>Random hydrolysis of (1-&gt;4)-beta-D-mannosidic linkages in mannans, galactomannans and glucomannans.</text>
        <dbReference type="EC" id="3.2.1.78"/>
    </reaction>
</comment>
<dbReference type="InterPro" id="IPR004182">
    <property type="entry name" value="GRAM"/>
</dbReference>
<dbReference type="PANTHER" id="PTHR31451">
    <property type="match status" value="1"/>
</dbReference>
<accession>A0A7J7CH79</accession>
<keyword evidence="5" id="KW-0964">Secreted</keyword>
<dbReference type="SUPFAM" id="SSF51445">
    <property type="entry name" value="(Trans)glycosidases"/>
    <property type="match status" value="2"/>
</dbReference>
<dbReference type="SMART" id="SM00568">
    <property type="entry name" value="GRAM"/>
    <property type="match status" value="1"/>
</dbReference>
<protein>
    <recommendedName>
        <fullName evidence="4">mannan endo-1,4-beta-mannosidase</fullName>
        <ecNumber evidence="4">3.2.1.78</ecNumber>
    </recommendedName>
</protein>
<evidence type="ECO:0000256" key="4">
    <source>
        <dbReference type="ARBA" id="ARBA00012706"/>
    </source>
</evidence>
<comment type="subcellular location">
    <subcellularLocation>
        <location evidence="2">Secreted</location>
    </subcellularLocation>
</comment>
<dbReference type="GO" id="GO:0000272">
    <property type="term" value="P:polysaccharide catabolic process"/>
    <property type="evidence" value="ECO:0007669"/>
    <property type="project" value="InterPro"/>
</dbReference>
<evidence type="ECO:0000256" key="5">
    <source>
        <dbReference type="ARBA" id="ARBA00022525"/>
    </source>
</evidence>